<evidence type="ECO:0000256" key="5">
    <source>
        <dbReference type="PIRSR" id="PIRSR606710-1"/>
    </source>
</evidence>
<evidence type="ECO:0000256" key="4">
    <source>
        <dbReference type="ARBA" id="ARBA00023295"/>
    </source>
</evidence>
<dbReference type="EMBL" id="JAGPXC010000009">
    <property type="protein sequence ID" value="KAH6646680.1"/>
    <property type="molecule type" value="Genomic_DNA"/>
</dbReference>
<dbReference type="InterPro" id="IPR023296">
    <property type="entry name" value="Glyco_hydro_beta-prop_sf"/>
</dbReference>
<dbReference type="Pfam" id="PF04616">
    <property type="entry name" value="Glyco_hydro_43"/>
    <property type="match status" value="1"/>
</dbReference>
<keyword evidence="2 8" id="KW-0732">Signal</keyword>
<keyword evidence="4 7" id="KW-0326">Glycosidase</keyword>
<keyword evidence="3 7" id="KW-0378">Hydrolase</keyword>
<feature type="active site" description="Proton acceptor" evidence="5">
    <location>
        <position position="31"/>
    </location>
</feature>
<feature type="site" description="Important for catalytic activity, responsible for pKa modulation of the active site Glu and correct orientation of both the proton donor and substrate" evidence="6">
    <location>
        <position position="148"/>
    </location>
</feature>
<dbReference type="PANTHER" id="PTHR43817">
    <property type="entry name" value="GLYCOSYL HYDROLASE"/>
    <property type="match status" value="1"/>
</dbReference>
<reference evidence="9" key="1">
    <citation type="journal article" date="2021" name="Nat. Commun.">
        <title>Genetic determinants of endophytism in the Arabidopsis root mycobiome.</title>
        <authorList>
            <person name="Mesny F."/>
            <person name="Miyauchi S."/>
            <person name="Thiergart T."/>
            <person name="Pickel B."/>
            <person name="Atanasova L."/>
            <person name="Karlsson M."/>
            <person name="Huettel B."/>
            <person name="Barry K.W."/>
            <person name="Haridas S."/>
            <person name="Chen C."/>
            <person name="Bauer D."/>
            <person name="Andreopoulos W."/>
            <person name="Pangilinan J."/>
            <person name="LaButti K."/>
            <person name="Riley R."/>
            <person name="Lipzen A."/>
            <person name="Clum A."/>
            <person name="Drula E."/>
            <person name="Henrissat B."/>
            <person name="Kohler A."/>
            <person name="Grigoriev I.V."/>
            <person name="Martin F.M."/>
            <person name="Hacquard S."/>
        </authorList>
    </citation>
    <scope>NUCLEOTIDE SEQUENCE</scope>
    <source>
        <strain evidence="9">MPI-SDFR-AT-0073</strain>
    </source>
</reference>
<dbReference type="PANTHER" id="PTHR43817:SF1">
    <property type="entry name" value="HYDROLASE, FAMILY 43, PUTATIVE (AFU_ORTHOLOGUE AFUA_3G01660)-RELATED"/>
    <property type="match status" value="1"/>
</dbReference>
<dbReference type="GeneID" id="70127556"/>
<sequence length="339" mass="37275">MKRSLAAAVYLSCHALVAGFTNPIKTYNGSDPQMVYYDGMYYLTSTSWTDVEITSAATIEGLKTATPQVIYTDNTTERSANWWAPELWQIDGTWYIYFTAGVKDSSWDVMLRTLNVWVLKGGIETPTSDPYTLVGELRPSNDAHGMLDGTTYVINDKRYFFYSSVNNTDNPIGATLWVAELTSPTTIGESTMIAYPEYDWETTPSAVIEGPAGITSPDGTVYIAYSANTCNGPEYALGALRLAKDADPLSTSSWTKLAEPILTTNTTAGEYGPGHNGFFKSPDGTQDWIVFHANRDENGSCDAYRQTFVQQVTWSNNAPVLQPLIEPGVEITEPSTDLD</sequence>
<dbReference type="AlphaFoldDB" id="A0A9P8RNG3"/>
<evidence type="ECO:0000256" key="1">
    <source>
        <dbReference type="ARBA" id="ARBA00009865"/>
    </source>
</evidence>
<comment type="caution">
    <text evidence="9">The sequence shown here is derived from an EMBL/GenBank/DDBJ whole genome shotgun (WGS) entry which is preliminary data.</text>
</comment>
<dbReference type="Proteomes" id="UP000758603">
    <property type="component" value="Unassembled WGS sequence"/>
</dbReference>
<feature type="chain" id="PRO_5040483345" evidence="8">
    <location>
        <begin position="20"/>
        <end position="339"/>
    </location>
</feature>
<comment type="similarity">
    <text evidence="1 7">Belongs to the glycosyl hydrolase 43 family.</text>
</comment>
<protein>
    <submittedName>
        <fullName evidence="9">Glycosyl hydrolase</fullName>
    </submittedName>
</protein>
<dbReference type="SUPFAM" id="SSF75005">
    <property type="entry name" value="Arabinanase/levansucrase/invertase"/>
    <property type="match status" value="1"/>
</dbReference>
<evidence type="ECO:0000256" key="3">
    <source>
        <dbReference type="ARBA" id="ARBA00022801"/>
    </source>
</evidence>
<evidence type="ECO:0000313" key="9">
    <source>
        <dbReference type="EMBL" id="KAH6646680.1"/>
    </source>
</evidence>
<dbReference type="CDD" id="cd18820">
    <property type="entry name" value="GH43_LbAraf43-like"/>
    <property type="match status" value="1"/>
</dbReference>
<feature type="active site" description="Proton donor" evidence="5">
    <location>
        <position position="209"/>
    </location>
</feature>
<dbReference type="RefSeq" id="XP_045953194.1">
    <property type="nucleotide sequence ID" value="XM_046098664.1"/>
</dbReference>
<evidence type="ECO:0000256" key="6">
    <source>
        <dbReference type="PIRSR" id="PIRSR606710-2"/>
    </source>
</evidence>
<dbReference type="GO" id="GO:0005975">
    <property type="term" value="P:carbohydrate metabolic process"/>
    <property type="evidence" value="ECO:0007669"/>
    <property type="project" value="InterPro"/>
</dbReference>
<gene>
    <name evidence="9" type="ORF">BKA67DRAFT_525435</name>
</gene>
<dbReference type="OrthoDB" id="272289at2759"/>
<dbReference type="Gene3D" id="2.115.10.20">
    <property type="entry name" value="Glycosyl hydrolase domain, family 43"/>
    <property type="match status" value="1"/>
</dbReference>
<feature type="signal peptide" evidence="8">
    <location>
        <begin position="1"/>
        <end position="19"/>
    </location>
</feature>
<evidence type="ECO:0000256" key="2">
    <source>
        <dbReference type="ARBA" id="ARBA00022729"/>
    </source>
</evidence>
<accession>A0A9P8RNG3</accession>
<evidence type="ECO:0000256" key="7">
    <source>
        <dbReference type="RuleBase" id="RU361187"/>
    </source>
</evidence>
<keyword evidence="10" id="KW-1185">Reference proteome</keyword>
<dbReference type="InterPro" id="IPR006710">
    <property type="entry name" value="Glyco_hydro_43"/>
</dbReference>
<proteinExistence type="inferred from homology"/>
<organism evidence="9 10">
    <name type="scientific">Truncatella angustata</name>
    <dbReference type="NCBI Taxonomy" id="152316"/>
    <lineage>
        <taxon>Eukaryota</taxon>
        <taxon>Fungi</taxon>
        <taxon>Dikarya</taxon>
        <taxon>Ascomycota</taxon>
        <taxon>Pezizomycotina</taxon>
        <taxon>Sordariomycetes</taxon>
        <taxon>Xylariomycetidae</taxon>
        <taxon>Amphisphaeriales</taxon>
        <taxon>Sporocadaceae</taxon>
        <taxon>Truncatella</taxon>
    </lineage>
</organism>
<evidence type="ECO:0000313" key="10">
    <source>
        <dbReference type="Proteomes" id="UP000758603"/>
    </source>
</evidence>
<dbReference type="GO" id="GO:0004553">
    <property type="term" value="F:hydrolase activity, hydrolyzing O-glycosyl compounds"/>
    <property type="evidence" value="ECO:0007669"/>
    <property type="project" value="InterPro"/>
</dbReference>
<name>A0A9P8RNG3_9PEZI</name>
<evidence type="ECO:0000256" key="8">
    <source>
        <dbReference type="SAM" id="SignalP"/>
    </source>
</evidence>